<dbReference type="GO" id="GO:0016746">
    <property type="term" value="F:acyltransferase activity"/>
    <property type="evidence" value="ECO:0007669"/>
    <property type="project" value="InterPro"/>
</dbReference>
<comment type="caution">
    <text evidence="2">The sequence shown here is derived from an EMBL/GenBank/DDBJ whole genome shotgun (WGS) entry which is preliminary data.</text>
</comment>
<dbReference type="Proteomes" id="UP000574067">
    <property type="component" value="Unassembled WGS sequence"/>
</dbReference>
<dbReference type="RefSeq" id="WP_169163433.1">
    <property type="nucleotide sequence ID" value="NZ_JABBFW010000034.1"/>
</dbReference>
<dbReference type="Gene3D" id="3.40.47.10">
    <property type="match status" value="1"/>
</dbReference>
<gene>
    <name evidence="2" type="ORF">HHL10_26565</name>
</gene>
<name>A0A848FEA0_9BURK</name>
<sequence length="267" mass="27442">MSGGVLSCWVRGVGLLGPGLPDWATGRELLADPARWVSAPTMVPAPSRLPPAERRRAGTIVKVGIAVADQACAQAGLDPQDVATVFSASTGDGPNCHALCETLATPQRAVSPTRFTNSVHNAPAGYWHIATASRAPSTSLCAHDASFGAGLLEAASQCLADQRPVLLVASDAPYPQPLQAVRPLADAMGVALLLDTVPGDAPLLRLHIGLGDAAPESCAHAGLESLRLGIPAARALPLLQRMARGAVRPCVLEYLDGLSLTVGVEPA</sequence>
<evidence type="ECO:0000313" key="3">
    <source>
        <dbReference type="Proteomes" id="UP000574067"/>
    </source>
</evidence>
<dbReference type="SUPFAM" id="SSF53901">
    <property type="entry name" value="Thiolase-like"/>
    <property type="match status" value="1"/>
</dbReference>
<dbReference type="InterPro" id="IPR016039">
    <property type="entry name" value="Thiolase-like"/>
</dbReference>
<organism evidence="2 3">
    <name type="scientific">Azohydromonas caseinilytica</name>
    <dbReference type="NCBI Taxonomy" id="2728836"/>
    <lineage>
        <taxon>Bacteria</taxon>
        <taxon>Pseudomonadati</taxon>
        <taxon>Pseudomonadota</taxon>
        <taxon>Betaproteobacteria</taxon>
        <taxon>Burkholderiales</taxon>
        <taxon>Sphaerotilaceae</taxon>
        <taxon>Azohydromonas</taxon>
    </lineage>
</organism>
<feature type="domain" description="Beta-ketoacyl synthase-like N-terminal" evidence="1">
    <location>
        <begin position="42"/>
        <end position="207"/>
    </location>
</feature>
<dbReference type="Pfam" id="PF13723">
    <property type="entry name" value="Ketoacyl-synt_2"/>
    <property type="match status" value="1"/>
</dbReference>
<evidence type="ECO:0000259" key="1">
    <source>
        <dbReference type="Pfam" id="PF13723"/>
    </source>
</evidence>
<dbReference type="AlphaFoldDB" id="A0A848FEA0"/>
<accession>A0A848FEA0</accession>
<protein>
    <submittedName>
        <fullName evidence="2">Beta-ketoacyl synthase chain length factor</fullName>
    </submittedName>
</protein>
<evidence type="ECO:0000313" key="2">
    <source>
        <dbReference type="EMBL" id="NML18537.1"/>
    </source>
</evidence>
<keyword evidence="3" id="KW-1185">Reference proteome</keyword>
<proteinExistence type="predicted"/>
<reference evidence="2 3" key="1">
    <citation type="submission" date="2020-04" db="EMBL/GenBank/DDBJ databases">
        <title>Azohydromonas sp. isolated from soil.</title>
        <authorList>
            <person name="Dahal R.H."/>
        </authorList>
    </citation>
    <scope>NUCLEOTIDE SEQUENCE [LARGE SCALE GENOMIC DNA]</scope>
    <source>
        <strain evidence="2 3">G-1-1-14</strain>
    </source>
</reference>
<dbReference type="InterPro" id="IPR014030">
    <property type="entry name" value="Ketoacyl_synth_N"/>
</dbReference>
<dbReference type="EMBL" id="JABBFW010000034">
    <property type="protein sequence ID" value="NML18537.1"/>
    <property type="molecule type" value="Genomic_DNA"/>
</dbReference>